<evidence type="ECO:0000313" key="4">
    <source>
        <dbReference type="EMBL" id="AGS54057.1"/>
    </source>
</evidence>
<dbReference type="InterPro" id="IPR001322">
    <property type="entry name" value="Lamin_tail_dom"/>
</dbReference>
<reference evidence="4" key="1">
    <citation type="submission" date="2012-03" db="EMBL/GenBank/DDBJ databases">
        <title>Functional metagenomics reveals considerable lignocellulase gene clusters in the gut microbiome of a wood-feeding higher termite.</title>
        <authorList>
            <person name="Liu N."/>
        </authorList>
    </citation>
    <scope>NUCLEOTIDE SEQUENCE</scope>
</reference>
<dbReference type="PROSITE" id="PS51841">
    <property type="entry name" value="LTD"/>
    <property type="match status" value="1"/>
</dbReference>
<feature type="region of interest" description="Disordered" evidence="1">
    <location>
        <begin position="312"/>
        <end position="348"/>
    </location>
</feature>
<feature type="domain" description="LTD" evidence="3">
    <location>
        <begin position="341"/>
        <end position="481"/>
    </location>
</feature>
<dbReference type="Pfam" id="PF00932">
    <property type="entry name" value="LTD"/>
    <property type="match status" value="1"/>
</dbReference>
<protein>
    <recommendedName>
        <fullName evidence="3">LTD domain-containing protein</fullName>
    </recommendedName>
</protein>
<evidence type="ECO:0000256" key="2">
    <source>
        <dbReference type="SAM" id="SignalP"/>
    </source>
</evidence>
<dbReference type="SUPFAM" id="SSF74853">
    <property type="entry name" value="Lamin A/C globular tail domain"/>
    <property type="match status" value="1"/>
</dbReference>
<dbReference type="EMBL" id="JQ844274">
    <property type="protein sequence ID" value="AGS54057.1"/>
    <property type="molecule type" value="Genomic_DNA"/>
</dbReference>
<proteinExistence type="predicted"/>
<feature type="chain" id="PRO_5032990417" description="LTD domain-containing protein" evidence="2">
    <location>
        <begin position="20"/>
        <end position="515"/>
    </location>
</feature>
<feature type="region of interest" description="Disordered" evidence="1">
    <location>
        <begin position="29"/>
        <end position="59"/>
    </location>
</feature>
<keyword evidence="2" id="KW-0732">Signal</keyword>
<evidence type="ECO:0000256" key="1">
    <source>
        <dbReference type="SAM" id="MobiDB-lite"/>
    </source>
</evidence>
<sequence>MFKKLSILLSMLFALAFFAVSCSSDSSSGGENYDGDSSSSNPNGDAGSSSSEGGSSSSQQTAGLKIGFVYFGTDAQSAGTNAFVEIYNPENFEVTLDGKYSLQYKSIQTGATIGQYVTQETTPDWLKLDLVGTIPAKTSFLVNMGASGSENDGGLTTNGRLDLSGKVFDQEFTEAASKLHNKGVKVVLLSNQNLLSNDVKNPFYHNGARVPGYLDMIGLSGNDATGYPDIDGCEGSVNNDAALLDENGEMIKVICMKKDTQNGQSKQKGFARISQTGTKYADTDNNLVDFVMVDFRVSDMENACLLPRGKADGAWSQPSPCVLPTPPSSSSSSTNATGGSSSSSLEACTPPSDYSDLVLNEISGNNKYVEIYNSGATDICLTGVKLDRNNGGSSWTGRAGDAIPAGEYRIFLFNSFTPAGLETNPAYVGWTVGSGISSGQTLRIALIAPDNSIIDLFIRGDGTGTGSSTGVTQDTDNTYSRMPDDTWAYAVATPGAENEAGTGNIENPGYLTADP</sequence>
<dbReference type="Gene3D" id="2.60.40.1260">
    <property type="entry name" value="Lamin Tail domain"/>
    <property type="match status" value="1"/>
</dbReference>
<evidence type="ECO:0000259" key="3">
    <source>
        <dbReference type="PROSITE" id="PS51841"/>
    </source>
</evidence>
<accession>A0A806KHJ2</accession>
<feature type="compositionally biased region" description="Low complexity" evidence="1">
    <location>
        <begin position="328"/>
        <end position="344"/>
    </location>
</feature>
<name>A0A806KHJ2_9BACT</name>
<feature type="region of interest" description="Disordered" evidence="1">
    <location>
        <begin position="495"/>
        <end position="515"/>
    </location>
</feature>
<feature type="signal peptide" evidence="2">
    <location>
        <begin position="1"/>
        <end position="19"/>
    </location>
</feature>
<dbReference type="InterPro" id="IPR036415">
    <property type="entry name" value="Lamin_tail_dom_sf"/>
</dbReference>
<organism evidence="4">
    <name type="scientific">uncultured bacterium contig00048</name>
    <dbReference type="NCBI Taxonomy" id="1181533"/>
    <lineage>
        <taxon>Bacteria</taxon>
        <taxon>environmental samples</taxon>
    </lineage>
</organism>
<dbReference type="PROSITE" id="PS51257">
    <property type="entry name" value="PROKAR_LIPOPROTEIN"/>
    <property type="match status" value="1"/>
</dbReference>
<dbReference type="AlphaFoldDB" id="A0A806KHJ2"/>
<feature type="compositionally biased region" description="Low complexity" evidence="1">
    <location>
        <begin position="29"/>
        <end position="58"/>
    </location>
</feature>